<protein>
    <submittedName>
        <fullName evidence="2">Uncharacterized protein</fullName>
    </submittedName>
</protein>
<evidence type="ECO:0000256" key="1">
    <source>
        <dbReference type="SAM" id="SignalP"/>
    </source>
</evidence>
<dbReference type="AlphaFoldDB" id="A0A139WJB1"/>
<organism evidence="2 3">
    <name type="scientific">Tribolium castaneum</name>
    <name type="common">Red flour beetle</name>
    <dbReference type="NCBI Taxonomy" id="7070"/>
    <lineage>
        <taxon>Eukaryota</taxon>
        <taxon>Metazoa</taxon>
        <taxon>Ecdysozoa</taxon>
        <taxon>Arthropoda</taxon>
        <taxon>Hexapoda</taxon>
        <taxon>Insecta</taxon>
        <taxon>Pterygota</taxon>
        <taxon>Neoptera</taxon>
        <taxon>Endopterygota</taxon>
        <taxon>Coleoptera</taxon>
        <taxon>Polyphaga</taxon>
        <taxon>Cucujiformia</taxon>
        <taxon>Tenebrionidae</taxon>
        <taxon>Tenebrionidae incertae sedis</taxon>
        <taxon>Tribolium</taxon>
    </lineage>
</organism>
<keyword evidence="3" id="KW-1185">Reference proteome</keyword>
<sequence length="145" mass="15482">MSTLLYLLFLVSVAHNGDALIRRKLIESSYYSSPLNFLKLPLTYRKGTLGVNFLGFHATAGLFGGLLAETAGLGGPHAEASTPFGQSAGAGIGVRSKLGSNYAYLYCYSQLGKSKAGMVLLGGMDKGRWKVKLQSIEDVEVGKFL</sequence>
<dbReference type="KEGG" id="tca:103312723"/>
<dbReference type="Proteomes" id="UP000007266">
    <property type="component" value="Linkage group 4"/>
</dbReference>
<dbReference type="InParanoid" id="A0A139WJB1"/>
<proteinExistence type="predicted"/>
<evidence type="ECO:0000313" key="2">
    <source>
        <dbReference type="EMBL" id="KYB28039.1"/>
    </source>
</evidence>
<name>A0A139WJB1_TRICA</name>
<dbReference type="EMBL" id="KQ971338">
    <property type="protein sequence ID" value="KYB28039.1"/>
    <property type="molecule type" value="Genomic_DNA"/>
</dbReference>
<dbReference type="OrthoDB" id="7697912at2759"/>
<feature type="chain" id="PRO_5007300101" evidence="1">
    <location>
        <begin position="20"/>
        <end position="145"/>
    </location>
</feature>
<feature type="signal peptide" evidence="1">
    <location>
        <begin position="1"/>
        <end position="19"/>
    </location>
</feature>
<gene>
    <name evidence="2" type="primary">AUGUSTUS-3.0.2_34660</name>
    <name evidence="2" type="ORF">TcasGA2_TC034660</name>
</gene>
<keyword evidence="1" id="KW-0732">Signal</keyword>
<accession>A0A139WJB1</accession>
<reference evidence="2 3" key="2">
    <citation type="journal article" date="2010" name="Nucleic Acids Res.">
        <title>BeetleBase in 2010: revisions to provide comprehensive genomic information for Tribolium castaneum.</title>
        <authorList>
            <person name="Kim H.S."/>
            <person name="Murphy T."/>
            <person name="Xia J."/>
            <person name="Caragea D."/>
            <person name="Park Y."/>
            <person name="Beeman R.W."/>
            <person name="Lorenzen M.D."/>
            <person name="Butcher S."/>
            <person name="Manak J.R."/>
            <person name="Brown S.J."/>
        </authorList>
    </citation>
    <scope>GENOME REANNOTATION</scope>
    <source>
        <strain evidence="2 3">Georgia GA2</strain>
    </source>
</reference>
<evidence type="ECO:0000313" key="3">
    <source>
        <dbReference type="Proteomes" id="UP000007266"/>
    </source>
</evidence>
<reference evidence="2 3" key="1">
    <citation type="journal article" date="2008" name="Nature">
        <title>The genome of the model beetle and pest Tribolium castaneum.</title>
        <authorList>
            <consortium name="Tribolium Genome Sequencing Consortium"/>
            <person name="Richards S."/>
            <person name="Gibbs R.A."/>
            <person name="Weinstock G.M."/>
            <person name="Brown S.J."/>
            <person name="Denell R."/>
            <person name="Beeman R.W."/>
            <person name="Gibbs R."/>
            <person name="Beeman R.W."/>
            <person name="Brown S.J."/>
            <person name="Bucher G."/>
            <person name="Friedrich M."/>
            <person name="Grimmelikhuijzen C.J."/>
            <person name="Klingler M."/>
            <person name="Lorenzen M."/>
            <person name="Richards S."/>
            <person name="Roth S."/>
            <person name="Schroder R."/>
            <person name="Tautz D."/>
            <person name="Zdobnov E.M."/>
            <person name="Muzny D."/>
            <person name="Gibbs R.A."/>
            <person name="Weinstock G.M."/>
            <person name="Attaway T."/>
            <person name="Bell S."/>
            <person name="Buhay C.J."/>
            <person name="Chandrabose M.N."/>
            <person name="Chavez D."/>
            <person name="Clerk-Blankenburg K.P."/>
            <person name="Cree A."/>
            <person name="Dao M."/>
            <person name="Davis C."/>
            <person name="Chacko J."/>
            <person name="Dinh H."/>
            <person name="Dugan-Rocha S."/>
            <person name="Fowler G."/>
            <person name="Garner T.T."/>
            <person name="Garnes J."/>
            <person name="Gnirke A."/>
            <person name="Hawes A."/>
            <person name="Hernandez J."/>
            <person name="Hines S."/>
            <person name="Holder M."/>
            <person name="Hume J."/>
            <person name="Jhangiani S.N."/>
            <person name="Joshi V."/>
            <person name="Khan Z.M."/>
            <person name="Jackson L."/>
            <person name="Kovar C."/>
            <person name="Kowis A."/>
            <person name="Lee S."/>
            <person name="Lewis L.R."/>
            <person name="Margolis J."/>
            <person name="Morgan M."/>
            <person name="Nazareth L.V."/>
            <person name="Nguyen N."/>
            <person name="Okwuonu G."/>
            <person name="Parker D."/>
            <person name="Richards S."/>
            <person name="Ruiz S.J."/>
            <person name="Santibanez J."/>
            <person name="Savard J."/>
            <person name="Scherer S.E."/>
            <person name="Schneider B."/>
            <person name="Sodergren E."/>
            <person name="Tautz D."/>
            <person name="Vattahil S."/>
            <person name="Villasana D."/>
            <person name="White C.S."/>
            <person name="Wright R."/>
            <person name="Park Y."/>
            <person name="Beeman R.W."/>
            <person name="Lord J."/>
            <person name="Oppert B."/>
            <person name="Lorenzen M."/>
            <person name="Brown S."/>
            <person name="Wang L."/>
            <person name="Savard J."/>
            <person name="Tautz D."/>
            <person name="Richards S."/>
            <person name="Weinstock G."/>
            <person name="Gibbs R.A."/>
            <person name="Liu Y."/>
            <person name="Worley K."/>
            <person name="Weinstock G."/>
            <person name="Elsik C.G."/>
            <person name="Reese J.T."/>
            <person name="Elhaik E."/>
            <person name="Landan G."/>
            <person name="Graur D."/>
            <person name="Arensburger P."/>
            <person name="Atkinson P."/>
            <person name="Beeman R.W."/>
            <person name="Beidler J."/>
            <person name="Brown S.J."/>
            <person name="Demuth J.P."/>
            <person name="Drury D.W."/>
            <person name="Du Y.Z."/>
            <person name="Fujiwara H."/>
            <person name="Lorenzen M."/>
            <person name="Maselli V."/>
            <person name="Osanai M."/>
            <person name="Park Y."/>
            <person name="Robertson H.M."/>
            <person name="Tu Z."/>
            <person name="Wang J.J."/>
            <person name="Wang S."/>
            <person name="Richards S."/>
            <person name="Song H."/>
            <person name="Zhang L."/>
            <person name="Sodergren E."/>
            <person name="Werner D."/>
            <person name="Stanke M."/>
            <person name="Morgenstern B."/>
            <person name="Solovyev V."/>
            <person name="Kosarev P."/>
            <person name="Brown G."/>
            <person name="Chen H.C."/>
            <person name="Ermolaeva O."/>
            <person name="Hlavina W."/>
            <person name="Kapustin Y."/>
            <person name="Kiryutin B."/>
            <person name="Kitts P."/>
            <person name="Maglott D."/>
            <person name="Pruitt K."/>
            <person name="Sapojnikov V."/>
            <person name="Souvorov A."/>
            <person name="Mackey A.J."/>
            <person name="Waterhouse R.M."/>
            <person name="Wyder S."/>
            <person name="Zdobnov E.M."/>
            <person name="Zdobnov E.M."/>
            <person name="Wyder S."/>
            <person name="Kriventseva E.V."/>
            <person name="Kadowaki T."/>
            <person name="Bork P."/>
            <person name="Aranda M."/>
            <person name="Bao R."/>
            <person name="Beermann A."/>
            <person name="Berns N."/>
            <person name="Bolognesi R."/>
            <person name="Bonneton F."/>
            <person name="Bopp D."/>
            <person name="Brown S.J."/>
            <person name="Bucher G."/>
            <person name="Butts T."/>
            <person name="Chaumot A."/>
            <person name="Denell R.E."/>
            <person name="Ferrier D.E."/>
            <person name="Friedrich M."/>
            <person name="Gordon C.M."/>
            <person name="Jindra M."/>
            <person name="Klingler M."/>
            <person name="Lan Q."/>
            <person name="Lattorff H.M."/>
            <person name="Laudet V."/>
            <person name="von Levetsow C."/>
            <person name="Liu Z."/>
            <person name="Lutz R."/>
            <person name="Lynch J.A."/>
            <person name="da Fonseca R.N."/>
            <person name="Posnien N."/>
            <person name="Reuter R."/>
            <person name="Roth S."/>
            <person name="Savard J."/>
            <person name="Schinko J.B."/>
            <person name="Schmitt C."/>
            <person name="Schoppmeier M."/>
            <person name="Schroder R."/>
            <person name="Shippy T.D."/>
            <person name="Simonnet F."/>
            <person name="Marques-Souza H."/>
            <person name="Tautz D."/>
            <person name="Tomoyasu Y."/>
            <person name="Trauner J."/>
            <person name="Van der Zee M."/>
            <person name="Vervoort M."/>
            <person name="Wittkopp N."/>
            <person name="Wimmer E.A."/>
            <person name="Yang X."/>
            <person name="Jones A.K."/>
            <person name="Sattelle D.B."/>
            <person name="Ebert P.R."/>
            <person name="Nelson D."/>
            <person name="Scott J.G."/>
            <person name="Beeman R.W."/>
            <person name="Muthukrishnan S."/>
            <person name="Kramer K.J."/>
            <person name="Arakane Y."/>
            <person name="Beeman R.W."/>
            <person name="Zhu Q."/>
            <person name="Hogenkamp D."/>
            <person name="Dixit R."/>
            <person name="Oppert B."/>
            <person name="Jiang H."/>
            <person name="Zou Z."/>
            <person name="Marshall J."/>
            <person name="Elpidina E."/>
            <person name="Vinokurov K."/>
            <person name="Oppert C."/>
            <person name="Zou Z."/>
            <person name="Evans J."/>
            <person name="Lu Z."/>
            <person name="Zhao P."/>
            <person name="Sumathipala N."/>
            <person name="Altincicek B."/>
            <person name="Vilcinskas A."/>
            <person name="Williams M."/>
            <person name="Hultmark D."/>
            <person name="Hetru C."/>
            <person name="Jiang H."/>
            <person name="Grimmelikhuijzen C.J."/>
            <person name="Hauser F."/>
            <person name="Cazzamali G."/>
            <person name="Williamson M."/>
            <person name="Park Y."/>
            <person name="Li B."/>
            <person name="Tanaka Y."/>
            <person name="Predel R."/>
            <person name="Neupert S."/>
            <person name="Schachtner J."/>
            <person name="Verleyen P."/>
            <person name="Raible F."/>
            <person name="Bork P."/>
            <person name="Friedrich M."/>
            <person name="Walden K.K."/>
            <person name="Robertson H.M."/>
            <person name="Angeli S."/>
            <person name="Foret S."/>
            <person name="Bucher G."/>
            <person name="Schuetz S."/>
            <person name="Maleszka R."/>
            <person name="Wimmer E.A."/>
            <person name="Beeman R.W."/>
            <person name="Lorenzen M."/>
            <person name="Tomoyasu Y."/>
            <person name="Miller S.C."/>
            <person name="Grossmann D."/>
            <person name="Bucher G."/>
        </authorList>
    </citation>
    <scope>NUCLEOTIDE SEQUENCE [LARGE SCALE GENOMIC DNA]</scope>
    <source>
        <strain evidence="2 3">Georgia GA2</strain>
    </source>
</reference>